<proteinExistence type="predicted"/>
<protein>
    <submittedName>
        <fullName evidence="1">Uncharacterized protein</fullName>
    </submittedName>
</protein>
<accession>A0A0E9XW48</accession>
<organism evidence="1">
    <name type="scientific">Anguilla anguilla</name>
    <name type="common">European freshwater eel</name>
    <name type="synonym">Muraena anguilla</name>
    <dbReference type="NCBI Taxonomy" id="7936"/>
    <lineage>
        <taxon>Eukaryota</taxon>
        <taxon>Metazoa</taxon>
        <taxon>Chordata</taxon>
        <taxon>Craniata</taxon>
        <taxon>Vertebrata</taxon>
        <taxon>Euteleostomi</taxon>
        <taxon>Actinopterygii</taxon>
        <taxon>Neopterygii</taxon>
        <taxon>Teleostei</taxon>
        <taxon>Anguilliformes</taxon>
        <taxon>Anguillidae</taxon>
        <taxon>Anguilla</taxon>
    </lineage>
</organism>
<sequence length="23" mass="2650">MPVMSLLYLKNYLQCCEKVCALS</sequence>
<evidence type="ECO:0000313" key="1">
    <source>
        <dbReference type="EMBL" id="JAI06875.1"/>
    </source>
</evidence>
<name>A0A0E9XW48_ANGAN</name>
<reference evidence="1" key="2">
    <citation type="journal article" date="2015" name="Fish Shellfish Immunol.">
        <title>Early steps in the European eel (Anguilla anguilla)-Vibrio vulnificus interaction in the gills: Role of the RtxA13 toxin.</title>
        <authorList>
            <person name="Callol A."/>
            <person name="Pajuelo D."/>
            <person name="Ebbesson L."/>
            <person name="Teles M."/>
            <person name="MacKenzie S."/>
            <person name="Amaro C."/>
        </authorList>
    </citation>
    <scope>NUCLEOTIDE SEQUENCE</scope>
</reference>
<dbReference type="AlphaFoldDB" id="A0A0E9XW48"/>
<reference evidence="1" key="1">
    <citation type="submission" date="2014-11" db="EMBL/GenBank/DDBJ databases">
        <authorList>
            <person name="Amaro Gonzalez C."/>
        </authorList>
    </citation>
    <scope>NUCLEOTIDE SEQUENCE</scope>
</reference>
<dbReference type="EMBL" id="GBXM01001703">
    <property type="protein sequence ID" value="JAI06875.1"/>
    <property type="molecule type" value="Transcribed_RNA"/>
</dbReference>